<dbReference type="Gene3D" id="3.40.190.150">
    <property type="entry name" value="Bordetella uptake gene, domain 1"/>
    <property type="match status" value="1"/>
</dbReference>
<dbReference type="RefSeq" id="WP_111422205.1">
    <property type="nucleotide sequence ID" value="NZ_NPEX01000348.1"/>
</dbReference>
<feature type="signal peptide" evidence="2">
    <location>
        <begin position="1"/>
        <end position="22"/>
    </location>
</feature>
<gene>
    <name evidence="3" type="ORF">CH341_27535</name>
</gene>
<protein>
    <recommendedName>
        <fullName evidence="5">Tripartite tricarboxylate transporter substrate binding protein</fullName>
    </recommendedName>
</protein>
<keyword evidence="2" id="KW-0732">Signal</keyword>
<comment type="similarity">
    <text evidence="1">Belongs to the UPF0065 (bug) family.</text>
</comment>
<dbReference type="OrthoDB" id="8443386at2"/>
<dbReference type="PIRSF" id="PIRSF017082">
    <property type="entry name" value="YflP"/>
    <property type="match status" value="1"/>
</dbReference>
<evidence type="ECO:0000256" key="2">
    <source>
        <dbReference type="SAM" id="SignalP"/>
    </source>
</evidence>
<dbReference type="PANTHER" id="PTHR42928">
    <property type="entry name" value="TRICARBOXYLATE-BINDING PROTEIN"/>
    <property type="match status" value="1"/>
</dbReference>
<evidence type="ECO:0000313" key="3">
    <source>
        <dbReference type="EMBL" id="RAI38612.1"/>
    </source>
</evidence>
<dbReference type="EMBL" id="NPEX01000348">
    <property type="protein sequence ID" value="RAI38612.1"/>
    <property type="molecule type" value="Genomic_DNA"/>
</dbReference>
<comment type="caution">
    <text evidence="3">The sequence shown here is derived from an EMBL/GenBank/DDBJ whole genome shotgun (WGS) entry which is preliminary data.</text>
</comment>
<dbReference type="SUPFAM" id="SSF53850">
    <property type="entry name" value="Periplasmic binding protein-like II"/>
    <property type="match status" value="1"/>
</dbReference>
<dbReference type="AlphaFoldDB" id="A0A327KMR6"/>
<feature type="chain" id="PRO_5016316625" description="Tripartite tricarboxylate transporter substrate binding protein" evidence="2">
    <location>
        <begin position="23"/>
        <end position="321"/>
    </location>
</feature>
<proteinExistence type="inferred from homology"/>
<dbReference type="Gene3D" id="3.40.190.10">
    <property type="entry name" value="Periplasmic binding protein-like II"/>
    <property type="match status" value="1"/>
</dbReference>
<name>A0A327KMR6_9BRAD</name>
<accession>A0A327KMR6</accession>
<evidence type="ECO:0000256" key="1">
    <source>
        <dbReference type="ARBA" id="ARBA00006987"/>
    </source>
</evidence>
<evidence type="ECO:0008006" key="5">
    <source>
        <dbReference type="Google" id="ProtNLM"/>
    </source>
</evidence>
<keyword evidence="4" id="KW-1185">Reference proteome</keyword>
<sequence length="321" mass="33646">MTTLRLLLAALLVALATGPAPAQKFPSKPITLVVPYAAGGNVDTTARILQAAIGNSLGQPIVVENRPGAAGFIAGGYVARAEPDGTTLFVASNGPLLLGPLVMKAPYSLDDFAPITLLTTGTNVLLTRRDLPVTSVKELIAYGKANPSKFQVAVDTGASINNFLSEMLKLEAGLDWTPVRYRGNAPALTDLIAGHVDVGFAQLTESVEHIKAGKLKALAVMMPERSPAIPDVPTMAEAGYPGVEGIIFIGLLAPKGTPADVVDTLNATVRKALSQKSVVDQLATFGATVMTDTPAEFTKFLKVENDKWAAVARKANIKVDH</sequence>
<dbReference type="PANTHER" id="PTHR42928:SF5">
    <property type="entry name" value="BLR1237 PROTEIN"/>
    <property type="match status" value="1"/>
</dbReference>
<reference evidence="3 4" key="1">
    <citation type="submission" date="2017-07" db="EMBL/GenBank/DDBJ databases">
        <title>Draft Genome Sequences of Select Purple Nonsulfur Bacteria.</title>
        <authorList>
            <person name="Lasarre B."/>
            <person name="Mckinlay J.B."/>
        </authorList>
    </citation>
    <scope>NUCLEOTIDE SEQUENCE [LARGE SCALE GENOMIC DNA]</scope>
    <source>
        <strain evidence="3 4">DSM 5909</strain>
    </source>
</reference>
<organism evidence="3 4">
    <name type="scientific">Rhodoplanes roseus</name>
    <dbReference type="NCBI Taxonomy" id="29409"/>
    <lineage>
        <taxon>Bacteria</taxon>
        <taxon>Pseudomonadati</taxon>
        <taxon>Pseudomonadota</taxon>
        <taxon>Alphaproteobacteria</taxon>
        <taxon>Hyphomicrobiales</taxon>
        <taxon>Nitrobacteraceae</taxon>
        <taxon>Rhodoplanes</taxon>
    </lineage>
</organism>
<dbReference type="Pfam" id="PF03401">
    <property type="entry name" value="TctC"/>
    <property type="match status" value="1"/>
</dbReference>
<evidence type="ECO:0000313" key="4">
    <source>
        <dbReference type="Proteomes" id="UP000249130"/>
    </source>
</evidence>
<dbReference type="InterPro" id="IPR005064">
    <property type="entry name" value="BUG"/>
</dbReference>
<dbReference type="CDD" id="cd07012">
    <property type="entry name" value="PBP2_Bug_TTT"/>
    <property type="match status" value="1"/>
</dbReference>
<dbReference type="InterPro" id="IPR042100">
    <property type="entry name" value="Bug_dom1"/>
</dbReference>
<dbReference type="Proteomes" id="UP000249130">
    <property type="component" value="Unassembled WGS sequence"/>
</dbReference>